<protein>
    <recommendedName>
        <fullName evidence="4">Lipoprotein</fullName>
    </recommendedName>
</protein>
<sequence>MFIRRFACTVASISLFVMLFSGCMSIKPQAVDAETFFKNQELMHPSSLYGRAYDGRFARFFQTTFDDIEALMLIDLADDPVYKAIEVQKFLLAGTETWAVITERKDGRIDYYYENPDLMDEKRQASVSTLLSQPYFHRTTLHAWMEVVERGLDVRASFIDWENRLIELAVTENRNDSKPTAMLAPVSVHAENPTSFPMVFLDDFNMVAKKGTRLEVWIDKQKRQAVSFPIIVEGRQVYYSRYASDVVVADILSAGKRVVQSEPLAENTPSITGGNATYHLAWESGYPEIKQVQFTHHDSSVTLDFAPALPDVRHLKADQTVEGRFILSVNSVHGVIGGSYTVASTDGRLHLMLHPLTSWQPPFMGKKWVSTFHHTADFEHHGTDLLVDARWQRL</sequence>
<dbReference type="EMBL" id="CP094929">
    <property type="protein sequence ID" value="UOM50214.1"/>
    <property type="molecule type" value="Genomic_DNA"/>
</dbReference>
<dbReference type="Proteomes" id="UP000829708">
    <property type="component" value="Chromosome"/>
</dbReference>
<feature type="chain" id="PRO_5047193630" description="Lipoprotein" evidence="1">
    <location>
        <begin position="27"/>
        <end position="394"/>
    </location>
</feature>
<evidence type="ECO:0000313" key="3">
    <source>
        <dbReference type="Proteomes" id="UP000829708"/>
    </source>
</evidence>
<reference evidence="3" key="1">
    <citation type="journal article" date="2024" name="J Bioinform Genom">
        <title>Complete genome sequence of the type strain bacterium Sphaerochaeta associata GLS2t (VKM B-2742)t.</title>
        <authorList>
            <person name="Troshina O.Y."/>
            <person name="Tepeeva A.N."/>
            <person name="Arzamasceva V.O."/>
            <person name="Whitman W.B."/>
            <person name="Varghese N."/>
            <person name="Shapiro N."/>
            <person name="Woyke T."/>
            <person name="Kripides N.C."/>
            <person name="Vasilenko O.V."/>
        </authorList>
    </citation>
    <scope>NUCLEOTIDE SEQUENCE [LARGE SCALE GENOMIC DNA]</scope>
    <source>
        <strain evidence="3">GLS2T</strain>
    </source>
</reference>
<feature type="signal peptide" evidence="1">
    <location>
        <begin position="1"/>
        <end position="26"/>
    </location>
</feature>
<keyword evidence="1" id="KW-0732">Signal</keyword>
<dbReference type="RefSeq" id="WP_244771605.1">
    <property type="nucleotide sequence ID" value="NZ_CP094929.1"/>
</dbReference>
<accession>A0ABY4DAX7</accession>
<gene>
    <name evidence="2" type="ORF">MUG09_11680</name>
</gene>
<evidence type="ECO:0008006" key="4">
    <source>
        <dbReference type="Google" id="ProtNLM"/>
    </source>
</evidence>
<name>A0ABY4DAX7_9SPIR</name>
<evidence type="ECO:0000313" key="2">
    <source>
        <dbReference type="EMBL" id="UOM50214.1"/>
    </source>
</evidence>
<proteinExistence type="predicted"/>
<organism evidence="2 3">
    <name type="scientific">Sphaerochaeta associata</name>
    <dbReference type="NCBI Taxonomy" id="1129264"/>
    <lineage>
        <taxon>Bacteria</taxon>
        <taxon>Pseudomonadati</taxon>
        <taxon>Spirochaetota</taxon>
        <taxon>Spirochaetia</taxon>
        <taxon>Spirochaetales</taxon>
        <taxon>Sphaerochaetaceae</taxon>
        <taxon>Sphaerochaeta</taxon>
    </lineage>
</organism>
<keyword evidence="3" id="KW-1185">Reference proteome</keyword>
<dbReference type="PROSITE" id="PS51257">
    <property type="entry name" value="PROKAR_LIPOPROTEIN"/>
    <property type="match status" value="1"/>
</dbReference>
<evidence type="ECO:0000256" key="1">
    <source>
        <dbReference type="SAM" id="SignalP"/>
    </source>
</evidence>